<evidence type="ECO:0000313" key="3">
    <source>
        <dbReference type="Proteomes" id="UP000738376"/>
    </source>
</evidence>
<evidence type="ECO:0000313" key="2">
    <source>
        <dbReference type="EMBL" id="NMF59315.1"/>
    </source>
</evidence>
<keyword evidence="1" id="KW-1133">Transmembrane helix</keyword>
<gene>
    <name evidence="2" type="ORF">HC246_15135</name>
</gene>
<proteinExistence type="predicted"/>
<evidence type="ECO:0000256" key="1">
    <source>
        <dbReference type="SAM" id="Phobius"/>
    </source>
</evidence>
<dbReference type="RefSeq" id="WP_169364111.1">
    <property type="nucleotide sequence ID" value="NZ_JAAVJL010000001.1"/>
</dbReference>
<sequence>MSFIASNFSINNFPIRKQWRSLVNIFLICVICLAITFANSLSNNVSAAREPDSSQIIDRFEIIKNKMAKLRFCYNESCFYRNVTSKIIPPSDKNPHYTAEISAAVERPSASPDLADYHFVYADDHWQLVKGEEFTDVADYVFIGDRYEIYSVHNSHTLSGNLDKAKEDGGIKSGYLPLYYEVLDRGIERVK</sequence>
<dbReference type="Proteomes" id="UP000738376">
    <property type="component" value="Unassembled WGS sequence"/>
</dbReference>
<feature type="transmembrane region" description="Helical" evidence="1">
    <location>
        <begin position="21"/>
        <end position="41"/>
    </location>
</feature>
<organism evidence="2 3">
    <name type="scientific">Pseudanabaena yagii GIHE-NHR1</name>
    <dbReference type="NCBI Taxonomy" id="2722753"/>
    <lineage>
        <taxon>Bacteria</taxon>
        <taxon>Bacillati</taxon>
        <taxon>Cyanobacteriota</taxon>
        <taxon>Cyanophyceae</taxon>
        <taxon>Pseudanabaenales</taxon>
        <taxon>Pseudanabaenaceae</taxon>
        <taxon>Pseudanabaena</taxon>
        <taxon>Pseudanabaena yagii</taxon>
    </lineage>
</organism>
<keyword evidence="1" id="KW-0812">Transmembrane</keyword>
<comment type="caution">
    <text evidence="2">The sequence shown here is derived from an EMBL/GenBank/DDBJ whole genome shotgun (WGS) entry which is preliminary data.</text>
</comment>
<keyword evidence="1" id="KW-0472">Membrane</keyword>
<reference evidence="2 3" key="1">
    <citation type="submission" date="2020-03" db="EMBL/GenBank/DDBJ databases">
        <title>Draft Genome Sequence of 2-Methylisoborneol Producing Pseudanabaena yagii Strain GIHE-NHR1 Isolated from North Han River in South Korea.</title>
        <authorList>
            <person name="Jeong J."/>
        </authorList>
    </citation>
    <scope>NUCLEOTIDE SEQUENCE [LARGE SCALE GENOMIC DNA]</scope>
    <source>
        <strain evidence="2 3">GIHE-NHR1</strain>
    </source>
</reference>
<protein>
    <recommendedName>
        <fullName evidence="4">Lipoprotein</fullName>
    </recommendedName>
</protein>
<dbReference type="EMBL" id="JAAVJL010000001">
    <property type="protein sequence ID" value="NMF59315.1"/>
    <property type="molecule type" value="Genomic_DNA"/>
</dbReference>
<name>A0ABX1LT40_9CYAN</name>
<keyword evidence="3" id="KW-1185">Reference proteome</keyword>
<evidence type="ECO:0008006" key="4">
    <source>
        <dbReference type="Google" id="ProtNLM"/>
    </source>
</evidence>
<accession>A0ABX1LT40</accession>